<keyword evidence="4" id="KW-1185">Reference proteome</keyword>
<evidence type="ECO:0000313" key="4">
    <source>
        <dbReference type="Proteomes" id="UP000271162"/>
    </source>
</evidence>
<gene>
    <name evidence="3" type="ORF">NBR_LOCUS7591</name>
</gene>
<reference evidence="5" key="1">
    <citation type="submission" date="2017-02" db="UniProtKB">
        <authorList>
            <consortium name="WormBaseParasite"/>
        </authorList>
    </citation>
    <scope>IDENTIFICATION</scope>
</reference>
<reference evidence="3 4" key="2">
    <citation type="submission" date="2018-11" db="EMBL/GenBank/DDBJ databases">
        <authorList>
            <consortium name="Pathogen Informatics"/>
        </authorList>
    </citation>
    <scope>NUCLEOTIDE SEQUENCE [LARGE SCALE GENOMIC DNA]</scope>
</reference>
<feature type="chain" id="PRO_5043124953" evidence="2">
    <location>
        <begin position="22"/>
        <end position="137"/>
    </location>
</feature>
<keyword evidence="2" id="KW-0732">Signal</keyword>
<accession>A0A0N4XX97</accession>
<dbReference type="WBParaSite" id="NBR_0000759001-mRNA-1">
    <property type="protein sequence ID" value="NBR_0000759001-mRNA-1"/>
    <property type="gene ID" value="NBR_0000759001"/>
</dbReference>
<evidence type="ECO:0000313" key="3">
    <source>
        <dbReference type="EMBL" id="VDL71180.1"/>
    </source>
</evidence>
<dbReference type="AlphaFoldDB" id="A0A0N4XX97"/>
<dbReference type="OrthoDB" id="5874793at2759"/>
<dbReference type="Proteomes" id="UP000271162">
    <property type="component" value="Unassembled WGS sequence"/>
</dbReference>
<protein>
    <submittedName>
        <fullName evidence="5">Signal recognition particle-docking protein FtsY</fullName>
    </submittedName>
</protein>
<feature type="region of interest" description="Disordered" evidence="1">
    <location>
        <begin position="110"/>
        <end position="137"/>
    </location>
</feature>
<feature type="signal peptide" evidence="2">
    <location>
        <begin position="1"/>
        <end position="21"/>
    </location>
</feature>
<evidence type="ECO:0000256" key="1">
    <source>
        <dbReference type="SAM" id="MobiDB-lite"/>
    </source>
</evidence>
<proteinExistence type="predicted"/>
<dbReference type="PANTHER" id="PTHR36514:SF3">
    <property type="entry name" value="ASCARIS SUUM EPICUTICLIN PROTEIN RELATED"/>
    <property type="match status" value="1"/>
</dbReference>
<name>A0A0N4XX97_NIPBR</name>
<sequence length="137" mass="14144">MNAFGSAAIILLFVAIMLIEARSGAKRQAGSNTYGDELSVPPTEAPYAAGVEVTIAPAPEEEPAPVVENVAPVAAPVVVESGYRAKRQAGSNTYGDEVAVPEQVVVEPVEKAPEEVPEPVPVEPVPGPAPEVVQSGY</sequence>
<dbReference type="EMBL" id="UYSL01019904">
    <property type="protein sequence ID" value="VDL71180.1"/>
    <property type="molecule type" value="Genomic_DNA"/>
</dbReference>
<organism evidence="5">
    <name type="scientific">Nippostrongylus brasiliensis</name>
    <name type="common">Rat hookworm</name>
    <dbReference type="NCBI Taxonomy" id="27835"/>
    <lineage>
        <taxon>Eukaryota</taxon>
        <taxon>Metazoa</taxon>
        <taxon>Ecdysozoa</taxon>
        <taxon>Nematoda</taxon>
        <taxon>Chromadorea</taxon>
        <taxon>Rhabditida</taxon>
        <taxon>Rhabditina</taxon>
        <taxon>Rhabditomorpha</taxon>
        <taxon>Strongyloidea</taxon>
        <taxon>Heligmosomidae</taxon>
        <taxon>Nippostrongylus</taxon>
    </lineage>
</organism>
<evidence type="ECO:0000256" key="2">
    <source>
        <dbReference type="SAM" id="SignalP"/>
    </source>
</evidence>
<evidence type="ECO:0000313" key="5">
    <source>
        <dbReference type="WBParaSite" id="NBR_0000759001-mRNA-1"/>
    </source>
</evidence>
<feature type="compositionally biased region" description="Pro residues" evidence="1">
    <location>
        <begin position="118"/>
        <end position="129"/>
    </location>
</feature>
<dbReference type="PANTHER" id="PTHR36514">
    <property type="entry name" value="PROTEIN CBG00436"/>
    <property type="match status" value="1"/>
</dbReference>